<proteinExistence type="predicted"/>
<feature type="region of interest" description="Disordered" evidence="1">
    <location>
        <begin position="60"/>
        <end position="80"/>
    </location>
</feature>
<evidence type="ECO:0000313" key="4">
    <source>
        <dbReference type="WBParaSite" id="ACRNAN_scaffold5158.g20969.t1"/>
    </source>
</evidence>
<accession>A0A914E2K4</accession>
<keyword evidence="3" id="KW-1185">Reference proteome</keyword>
<evidence type="ECO:0000256" key="2">
    <source>
        <dbReference type="SAM" id="SignalP"/>
    </source>
</evidence>
<protein>
    <submittedName>
        <fullName evidence="4">Secreted protein</fullName>
    </submittedName>
</protein>
<reference evidence="4" key="1">
    <citation type="submission" date="2022-11" db="UniProtKB">
        <authorList>
            <consortium name="WormBaseParasite"/>
        </authorList>
    </citation>
    <scope>IDENTIFICATION</scope>
</reference>
<dbReference type="Proteomes" id="UP000887540">
    <property type="component" value="Unplaced"/>
</dbReference>
<evidence type="ECO:0000256" key="1">
    <source>
        <dbReference type="SAM" id="MobiDB-lite"/>
    </source>
</evidence>
<dbReference type="WBParaSite" id="ACRNAN_scaffold5158.g20969.t1">
    <property type="protein sequence ID" value="ACRNAN_scaffold5158.g20969.t1"/>
    <property type="gene ID" value="ACRNAN_scaffold5158.g20969"/>
</dbReference>
<feature type="chain" id="PRO_5037976479" evidence="2">
    <location>
        <begin position="16"/>
        <end position="80"/>
    </location>
</feature>
<feature type="signal peptide" evidence="2">
    <location>
        <begin position="1"/>
        <end position="15"/>
    </location>
</feature>
<keyword evidence="2" id="KW-0732">Signal</keyword>
<name>A0A914E2K4_9BILA</name>
<dbReference type="AlphaFoldDB" id="A0A914E2K4"/>
<sequence>MKRLISILFISFGLALIDKNLQSKSDEQVGSRVEDTNGTDAICVQRCGMCKDWHAEEHENVENSFEKPPSSDPFGNFFIK</sequence>
<evidence type="ECO:0000313" key="3">
    <source>
        <dbReference type="Proteomes" id="UP000887540"/>
    </source>
</evidence>
<organism evidence="3 4">
    <name type="scientific">Acrobeloides nanus</name>
    <dbReference type="NCBI Taxonomy" id="290746"/>
    <lineage>
        <taxon>Eukaryota</taxon>
        <taxon>Metazoa</taxon>
        <taxon>Ecdysozoa</taxon>
        <taxon>Nematoda</taxon>
        <taxon>Chromadorea</taxon>
        <taxon>Rhabditida</taxon>
        <taxon>Tylenchina</taxon>
        <taxon>Cephalobomorpha</taxon>
        <taxon>Cephaloboidea</taxon>
        <taxon>Cephalobidae</taxon>
        <taxon>Acrobeloides</taxon>
    </lineage>
</organism>